<protein>
    <submittedName>
        <fullName evidence="1">14191_t:CDS:1</fullName>
    </submittedName>
</protein>
<organism evidence="1 2">
    <name type="scientific">Racocetra persica</name>
    <dbReference type="NCBI Taxonomy" id="160502"/>
    <lineage>
        <taxon>Eukaryota</taxon>
        <taxon>Fungi</taxon>
        <taxon>Fungi incertae sedis</taxon>
        <taxon>Mucoromycota</taxon>
        <taxon>Glomeromycotina</taxon>
        <taxon>Glomeromycetes</taxon>
        <taxon>Diversisporales</taxon>
        <taxon>Gigasporaceae</taxon>
        <taxon>Racocetra</taxon>
    </lineage>
</organism>
<comment type="caution">
    <text evidence="1">The sequence shown here is derived from an EMBL/GenBank/DDBJ whole genome shotgun (WGS) entry which is preliminary data.</text>
</comment>
<gene>
    <name evidence="1" type="ORF">RPERSI_LOCUS23782</name>
</gene>
<feature type="non-terminal residue" evidence="1">
    <location>
        <position position="47"/>
    </location>
</feature>
<evidence type="ECO:0000313" key="2">
    <source>
        <dbReference type="Proteomes" id="UP000789920"/>
    </source>
</evidence>
<feature type="non-terminal residue" evidence="1">
    <location>
        <position position="1"/>
    </location>
</feature>
<accession>A0ACA9RXZ9</accession>
<dbReference type="Proteomes" id="UP000789920">
    <property type="component" value="Unassembled WGS sequence"/>
</dbReference>
<sequence length="47" mass="5403">PTASDIYDELLKWHNIVVNWSSAFRSADMIIPALSTKPQIYPKDRLT</sequence>
<reference evidence="1" key="1">
    <citation type="submission" date="2021-06" db="EMBL/GenBank/DDBJ databases">
        <authorList>
            <person name="Kallberg Y."/>
            <person name="Tangrot J."/>
            <person name="Rosling A."/>
        </authorList>
    </citation>
    <scope>NUCLEOTIDE SEQUENCE</scope>
    <source>
        <strain evidence="1">MA461A</strain>
    </source>
</reference>
<proteinExistence type="predicted"/>
<name>A0ACA9RXZ9_9GLOM</name>
<dbReference type="EMBL" id="CAJVQC010075023">
    <property type="protein sequence ID" value="CAG8813509.1"/>
    <property type="molecule type" value="Genomic_DNA"/>
</dbReference>
<evidence type="ECO:0000313" key="1">
    <source>
        <dbReference type="EMBL" id="CAG8813509.1"/>
    </source>
</evidence>
<keyword evidence="2" id="KW-1185">Reference proteome</keyword>